<evidence type="ECO:0000259" key="8">
    <source>
        <dbReference type="PROSITE" id="PS50249"/>
    </source>
</evidence>
<evidence type="ECO:0000256" key="4">
    <source>
        <dbReference type="ARBA" id="ARBA00022801"/>
    </source>
</evidence>
<reference evidence="9 10" key="1">
    <citation type="submission" date="2019-08" db="EMBL/GenBank/DDBJ databases">
        <title>In-depth cultivation of the pig gut microbiome towards novel bacterial diversity and tailored functional studies.</title>
        <authorList>
            <person name="Wylensek D."/>
            <person name="Hitch T.C.A."/>
            <person name="Clavel T."/>
        </authorList>
    </citation>
    <scope>NUCLEOTIDE SEQUENCE [LARGE SCALE GENOMIC DNA]</scope>
    <source>
        <strain evidence="9 10">WCA3-601-WT-6J</strain>
    </source>
</reference>
<keyword evidence="2" id="KW-0645">Protease</keyword>
<dbReference type="NCBIfam" id="TIGR00608">
    <property type="entry name" value="radc"/>
    <property type="match status" value="1"/>
</dbReference>
<dbReference type="InterPro" id="IPR037518">
    <property type="entry name" value="MPN"/>
</dbReference>
<evidence type="ECO:0000313" key="9">
    <source>
        <dbReference type="EMBL" id="MST91913.1"/>
    </source>
</evidence>
<dbReference type="InterPro" id="IPR025657">
    <property type="entry name" value="RadC_JAB"/>
</dbReference>
<dbReference type="SUPFAM" id="SSF47781">
    <property type="entry name" value="RuvA domain 2-like"/>
    <property type="match status" value="1"/>
</dbReference>
<dbReference type="AlphaFoldDB" id="A0A6I2U7A4"/>
<dbReference type="InterPro" id="IPR010994">
    <property type="entry name" value="RuvA_2-like"/>
</dbReference>
<gene>
    <name evidence="9" type="primary">radC</name>
    <name evidence="9" type="ORF">FYJ76_08175</name>
</gene>
<dbReference type="Gene3D" id="3.40.140.10">
    <property type="entry name" value="Cytidine Deaminase, domain 2"/>
    <property type="match status" value="1"/>
</dbReference>
<evidence type="ECO:0000256" key="1">
    <source>
        <dbReference type="ARBA" id="ARBA00010243"/>
    </source>
</evidence>
<dbReference type="GO" id="GO:0008237">
    <property type="term" value="F:metallopeptidase activity"/>
    <property type="evidence" value="ECO:0007669"/>
    <property type="project" value="UniProtKB-KW"/>
</dbReference>
<keyword evidence="6" id="KW-0482">Metalloprotease</keyword>
<comment type="caution">
    <text evidence="9">The sequence shown here is derived from an EMBL/GenBank/DDBJ whole genome shotgun (WGS) entry which is preliminary data.</text>
</comment>
<dbReference type="EMBL" id="VUNJ01000007">
    <property type="protein sequence ID" value="MST91913.1"/>
    <property type="molecule type" value="Genomic_DNA"/>
</dbReference>
<keyword evidence="4" id="KW-0378">Hydrolase</keyword>
<evidence type="ECO:0000256" key="3">
    <source>
        <dbReference type="ARBA" id="ARBA00022723"/>
    </source>
</evidence>
<keyword evidence="5" id="KW-0862">Zinc</keyword>
<dbReference type="PANTHER" id="PTHR30471:SF3">
    <property type="entry name" value="UPF0758 PROTEIN YEES-RELATED"/>
    <property type="match status" value="1"/>
</dbReference>
<dbReference type="Gene3D" id="1.10.150.20">
    <property type="entry name" value="5' to 3' exonuclease, C-terminal subdomain"/>
    <property type="match status" value="1"/>
</dbReference>
<dbReference type="InterPro" id="IPR001405">
    <property type="entry name" value="UPF0758"/>
</dbReference>
<evidence type="ECO:0000256" key="7">
    <source>
        <dbReference type="RuleBase" id="RU003797"/>
    </source>
</evidence>
<dbReference type="GO" id="GO:0006508">
    <property type="term" value="P:proteolysis"/>
    <property type="evidence" value="ECO:0007669"/>
    <property type="project" value="UniProtKB-KW"/>
</dbReference>
<dbReference type="PANTHER" id="PTHR30471">
    <property type="entry name" value="DNA REPAIR PROTEIN RADC"/>
    <property type="match status" value="1"/>
</dbReference>
<dbReference type="Proteomes" id="UP000431913">
    <property type="component" value="Unassembled WGS sequence"/>
</dbReference>
<comment type="similarity">
    <text evidence="1 7">Belongs to the UPF0758 family.</text>
</comment>
<evidence type="ECO:0000313" key="10">
    <source>
        <dbReference type="Proteomes" id="UP000431913"/>
    </source>
</evidence>
<protein>
    <submittedName>
        <fullName evidence="9">DNA repair protein RadC</fullName>
    </submittedName>
</protein>
<name>A0A6I2U7A4_9FIRM</name>
<proteinExistence type="inferred from homology"/>
<dbReference type="Pfam" id="PF04002">
    <property type="entry name" value="RadC"/>
    <property type="match status" value="1"/>
</dbReference>
<evidence type="ECO:0000256" key="5">
    <source>
        <dbReference type="ARBA" id="ARBA00022833"/>
    </source>
</evidence>
<organism evidence="9 10">
    <name type="scientific">Ruthenibacterium lactatiformans</name>
    <dbReference type="NCBI Taxonomy" id="1550024"/>
    <lineage>
        <taxon>Bacteria</taxon>
        <taxon>Bacillati</taxon>
        <taxon>Bacillota</taxon>
        <taxon>Clostridia</taxon>
        <taxon>Eubacteriales</taxon>
        <taxon>Oscillospiraceae</taxon>
        <taxon>Ruthenibacterium</taxon>
    </lineage>
</organism>
<dbReference type="PROSITE" id="PS50249">
    <property type="entry name" value="MPN"/>
    <property type="match status" value="1"/>
</dbReference>
<evidence type="ECO:0000256" key="2">
    <source>
        <dbReference type="ARBA" id="ARBA00022670"/>
    </source>
</evidence>
<dbReference type="CDD" id="cd08071">
    <property type="entry name" value="MPN_DUF2466"/>
    <property type="match status" value="1"/>
</dbReference>
<feature type="domain" description="MPN" evidence="8">
    <location>
        <begin position="112"/>
        <end position="235"/>
    </location>
</feature>
<accession>A0A6I2U7A4</accession>
<evidence type="ECO:0000256" key="6">
    <source>
        <dbReference type="ARBA" id="ARBA00023049"/>
    </source>
</evidence>
<sequence length="244" mass="27141">MIISTVRKGGTALGVHDDHRRRVYERFLREGLAGFEEHNAMEFLLFLARPRGDTNPLAHALIDRFGSLSAVLDAPIEELERVPGVGHSSAVVLKFIPQMCAYYLENKTSHKVPLTSVEEASAFFMPKFFARTQEAFYMAAVDDRRVLLRCVLISEGSANATAVSVAKVVSEALKCGATGVMLAHNHPRGITLPSSSDMAVTREIYRALRLVNIQLVEHLIFADNEFLSFVQSNYMDSIRQSVQD</sequence>
<keyword evidence="3" id="KW-0479">Metal-binding</keyword>
<dbReference type="GO" id="GO:0046872">
    <property type="term" value="F:metal ion binding"/>
    <property type="evidence" value="ECO:0007669"/>
    <property type="project" value="UniProtKB-KW"/>
</dbReference>